<name>A0A7S3JXV8_9STRA</name>
<organism evidence="1">
    <name type="scientific">Aureoumbra lagunensis</name>
    <dbReference type="NCBI Taxonomy" id="44058"/>
    <lineage>
        <taxon>Eukaryota</taxon>
        <taxon>Sar</taxon>
        <taxon>Stramenopiles</taxon>
        <taxon>Ochrophyta</taxon>
        <taxon>Pelagophyceae</taxon>
        <taxon>Pelagomonadales</taxon>
        <taxon>Aureoumbra</taxon>
    </lineage>
</organism>
<sequence>MSEDLDLQFLDWFAIRTCTRGVTVRRQHLAAVERVCSAFGVPQILPIVARLPPRLRLAFILGSPRKFTRDIARLLPNTGLSGPGAQGRMPLEMQWQLTQAFVTTWGVYSAGFSPK</sequence>
<reference evidence="1" key="1">
    <citation type="submission" date="2021-01" db="EMBL/GenBank/DDBJ databases">
        <authorList>
            <person name="Corre E."/>
            <person name="Pelletier E."/>
            <person name="Niang G."/>
            <person name="Scheremetjew M."/>
            <person name="Finn R."/>
            <person name="Kale V."/>
            <person name="Holt S."/>
            <person name="Cochrane G."/>
            <person name="Meng A."/>
            <person name="Brown T."/>
            <person name="Cohen L."/>
        </authorList>
    </citation>
    <scope>NUCLEOTIDE SEQUENCE</scope>
    <source>
        <strain evidence="1">CCMP1510</strain>
    </source>
</reference>
<dbReference type="AlphaFoldDB" id="A0A7S3JXV8"/>
<gene>
    <name evidence="1" type="ORF">ALAG00032_LOCUS9128</name>
</gene>
<proteinExistence type="predicted"/>
<accession>A0A7S3JXV8</accession>
<evidence type="ECO:0000313" key="1">
    <source>
        <dbReference type="EMBL" id="CAE0368365.1"/>
    </source>
</evidence>
<protein>
    <submittedName>
        <fullName evidence="1">Uncharacterized protein</fullName>
    </submittedName>
</protein>
<dbReference type="EMBL" id="HBIJ01013467">
    <property type="protein sequence ID" value="CAE0368365.1"/>
    <property type="molecule type" value="Transcribed_RNA"/>
</dbReference>